<evidence type="ECO:0000256" key="1">
    <source>
        <dbReference type="ARBA" id="ARBA00009280"/>
    </source>
</evidence>
<dbReference type="SUPFAM" id="SSF111331">
    <property type="entry name" value="NAD kinase/diacylglycerol kinase-like"/>
    <property type="match status" value="1"/>
</dbReference>
<reference evidence="11 12" key="1">
    <citation type="journal article" date="2021" name="Comput. Struct. Biotechnol. J.">
        <title>De novo genome assembly of the potent medicinal plant Rehmannia glutinosa using nanopore technology.</title>
        <authorList>
            <person name="Ma L."/>
            <person name="Dong C."/>
            <person name="Song C."/>
            <person name="Wang X."/>
            <person name="Zheng X."/>
            <person name="Niu Y."/>
            <person name="Chen S."/>
            <person name="Feng W."/>
        </authorList>
    </citation>
    <scope>NUCLEOTIDE SEQUENCE [LARGE SCALE GENOMIC DNA]</scope>
    <source>
        <strain evidence="11">DH-2019</strain>
    </source>
</reference>
<keyword evidence="7" id="KW-0067">ATP-binding</keyword>
<evidence type="ECO:0000313" key="12">
    <source>
        <dbReference type="Proteomes" id="UP001318860"/>
    </source>
</evidence>
<keyword evidence="5" id="KW-0547">Nucleotide-binding</keyword>
<dbReference type="PANTHER" id="PTHR11255:SF29">
    <property type="entry name" value="DIACYLGLYCEROL KINASE"/>
    <property type="match status" value="1"/>
</dbReference>
<dbReference type="InterPro" id="IPR001206">
    <property type="entry name" value="Diacylglycerol_kinase_cat_dom"/>
</dbReference>
<gene>
    <name evidence="11" type="ORF">DH2020_008554</name>
</gene>
<evidence type="ECO:0000256" key="3">
    <source>
        <dbReference type="ARBA" id="ARBA00012133"/>
    </source>
</evidence>
<name>A0ABR0X699_REHGL</name>
<evidence type="ECO:0000256" key="5">
    <source>
        <dbReference type="ARBA" id="ARBA00022741"/>
    </source>
</evidence>
<evidence type="ECO:0000256" key="6">
    <source>
        <dbReference type="ARBA" id="ARBA00022777"/>
    </source>
</evidence>
<dbReference type="EC" id="2.7.1.107" evidence="3"/>
<evidence type="ECO:0000256" key="9">
    <source>
        <dbReference type="SAM" id="MobiDB-lite"/>
    </source>
</evidence>
<dbReference type="InterPro" id="IPR016064">
    <property type="entry name" value="NAD/diacylglycerol_kinase_sf"/>
</dbReference>
<dbReference type="EMBL" id="JABTTQ020000005">
    <property type="protein sequence ID" value="KAK6154306.1"/>
    <property type="molecule type" value="Genomic_DNA"/>
</dbReference>
<dbReference type="SMART" id="SM00045">
    <property type="entry name" value="DAGKa"/>
    <property type="match status" value="1"/>
</dbReference>
<keyword evidence="4" id="KW-0808">Transferase</keyword>
<comment type="caution">
    <text evidence="11">The sequence shown here is derived from an EMBL/GenBank/DDBJ whole genome shotgun (WGS) entry which is preliminary data.</text>
</comment>
<accession>A0ABR0X699</accession>
<organism evidence="11 12">
    <name type="scientific">Rehmannia glutinosa</name>
    <name type="common">Chinese foxglove</name>
    <dbReference type="NCBI Taxonomy" id="99300"/>
    <lineage>
        <taxon>Eukaryota</taxon>
        <taxon>Viridiplantae</taxon>
        <taxon>Streptophyta</taxon>
        <taxon>Embryophyta</taxon>
        <taxon>Tracheophyta</taxon>
        <taxon>Spermatophyta</taxon>
        <taxon>Magnoliopsida</taxon>
        <taxon>eudicotyledons</taxon>
        <taxon>Gunneridae</taxon>
        <taxon>Pentapetalae</taxon>
        <taxon>asterids</taxon>
        <taxon>lamiids</taxon>
        <taxon>Lamiales</taxon>
        <taxon>Orobanchaceae</taxon>
        <taxon>Rehmannieae</taxon>
        <taxon>Rehmannia</taxon>
    </lineage>
</organism>
<evidence type="ECO:0000259" key="10">
    <source>
        <dbReference type="PROSITE" id="PS50146"/>
    </source>
</evidence>
<keyword evidence="6" id="KW-0418">Kinase</keyword>
<evidence type="ECO:0000256" key="2">
    <source>
        <dbReference type="ARBA" id="ARBA00011245"/>
    </source>
</evidence>
<proteinExistence type="inferred from homology"/>
<protein>
    <recommendedName>
        <fullName evidence="3">diacylglycerol kinase (ATP)</fullName>
        <ecNumber evidence="3">2.7.1.107</ecNumber>
    </recommendedName>
</protein>
<sequence>MVGTRMMAKDMKQSFHNFFSKNQEAAVGNPEVVGILKDYYIPDYILLPESETKEECEVPASCYGKNLRGFERITFSGGLLSLALIFQVFDLGEKTPDKVLHQLYFNLEKHKKNGDNLSAEIQRRLRIIVAGGDGTAGWLLGVVSDLKLSQPPPVATMPLGTGNNLPFSFGWAPREGSCDPIAPLDLPHSLHAFHRVSSTDEMNEEGYHTFRGGFWNYFSMVLAFRLKMTNSIDETSLKVTMTTYAKLSCTQGWFCASLMHPNIAQLAKVKIMKKPGQWIDLHVPRGIRSIVCLNLPSFSGGLNPWGRPSKQKLHSRDLTPPYVDDGFFEVVGFRDAWHGLVMFAPNGHGTRLAQANRIRFEFHKGAADHTFMRIDGEPWKQPLPVDDDTVVIEISHFGQVSILANAPCKSRSINAPNLPYSPRSSEDDGYNSNEDSFEESSEERMKLGAADTFQIPENFDVARLS</sequence>
<dbReference type="PANTHER" id="PTHR11255">
    <property type="entry name" value="DIACYLGLYCEROL KINASE"/>
    <property type="match status" value="1"/>
</dbReference>
<dbReference type="InterPro" id="IPR000756">
    <property type="entry name" value="Diacylglycerol_kin_accessory"/>
</dbReference>
<dbReference type="InterPro" id="IPR037607">
    <property type="entry name" value="DGK"/>
</dbReference>
<evidence type="ECO:0000256" key="4">
    <source>
        <dbReference type="ARBA" id="ARBA00022679"/>
    </source>
</evidence>
<evidence type="ECO:0000256" key="8">
    <source>
        <dbReference type="ARBA" id="ARBA00023016"/>
    </source>
</evidence>
<feature type="region of interest" description="Disordered" evidence="9">
    <location>
        <begin position="414"/>
        <end position="449"/>
    </location>
</feature>
<keyword evidence="12" id="KW-1185">Reference proteome</keyword>
<dbReference type="InterPro" id="IPR017438">
    <property type="entry name" value="ATP-NAD_kinase_N"/>
</dbReference>
<keyword evidence="8" id="KW-0346">Stress response</keyword>
<feature type="domain" description="DAGKc" evidence="10">
    <location>
        <begin position="74"/>
        <end position="175"/>
    </location>
</feature>
<dbReference type="Gene3D" id="3.40.50.10330">
    <property type="entry name" value="Probable inorganic polyphosphate/atp-NAD kinase, domain 1"/>
    <property type="match status" value="1"/>
</dbReference>
<comment type="similarity">
    <text evidence="1">Belongs to the eukaryotic diacylglycerol kinase family.</text>
</comment>
<dbReference type="PROSITE" id="PS50146">
    <property type="entry name" value="DAGK"/>
    <property type="match status" value="1"/>
</dbReference>
<dbReference type="Pfam" id="PF00609">
    <property type="entry name" value="DAGK_acc"/>
    <property type="match status" value="1"/>
</dbReference>
<evidence type="ECO:0000256" key="7">
    <source>
        <dbReference type="ARBA" id="ARBA00022840"/>
    </source>
</evidence>
<dbReference type="Proteomes" id="UP001318860">
    <property type="component" value="Unassembled WGS sequence"/>
</dbReference>
<comment type="subunit">
    <text evidence="2">Monomer.</text>
</comment>
<dbReference type="Pfam" id="PF00781">
    <property type="entry name" value="DAGK_cat"/>
    <property type="match status" value="1"/>
</dbReference>
<evidence type="ECO:0000313" key="11">
    <source>
        <dbReference type="EMBL" id="KAK6154306.1"/>
    </source>
</evidence>